<protein>
    <recommendedName>
        <fullName evidence="3">G domain-containing protein</fullName>
    </recommendedName>
</protein>
<comment type="caution">
    <text evidence="4">The sequence shown here is derived from an EMBL/GenBank/DDBJ whole genome shotgun (WGS) entry which is preliminary data.</text>
</comment>
<evidence type="ECO:0000313" key="5">
    <source>
        <dbReference type="Proteomes" id="UP000243515"/>
    </source>
</evidence>
<evidence type="ECO:0000259" key="3">
    <source>
        <dbReference type="Pfam" id="PF01926"/>
    </source>
</evidence>
<dbReference type="GO" id="GO:0032543">
    <property type="term" value="P:mitochondrial translation"/>
    <property type="evidence" value="ECO:0007669"/>
    <property type="project" value="TreeGrafter"/>
</dbReference>
<dbReference type="Gene3D" id="1.10.1580.10">
    <property type="match status" value="1"/>
</dbReference>
<name>A0A232LVT1_9EURO</name>
<keyword evidence="5" id="KW-1185">Reference proteome</keyword>
<evidence type="ECO:0000313" key="4">
    <source>
        <dbReference type="EMBL" id="OXV08253.1"/>
    </source>
</evidence>
<feature type="domain" description="G" evidence="3">
    <location>
        <begin position="139"/>
        <end position="202"/>
    </location>
</feature>
<dbReference type="SUPFAM" id="SSF52540">
    <property type="entry name" value="P-loop containing nucleoside triphosphate hydrolases"/>
    <property type="match status" value="1"/>
</dbReference>
<dbReference type="GO" id="GO:0005739">
    <property type="term" value="C:mitochondrion"/>
    <property type="evidence" value="ECO:0007669"/>
    <property type="project" value="TreeGrafter"/>
</dbReference>
<sequence length="349" mass="39291">MKGSQLNKFVARLTFPHFDSVPQSYFLGHHRSGLEKMKSMLSSIDFVIECRDFRSPITSVNPMFEEALGEKPRLIVHTKYDLGGKGRKHRRTKEALRHFNRGKPIFYADIHHPNCLGPMIEHLKYYASGADKLVPYRGIVVGMPNVGKSSIINSLRNIGMHKAKAARTGNHPGITRKIGGPIKIVEREGSSSIYVLDTPGVFVPFMPDADRMLKLALCGCVKDGLIPPTILADYLLFHMNKHSPLYYEKWSEPTNDIIALLDSYARKNGFIIKGGLPNTELAAVNLVHKWRTGQLGKFLLDDVLGDSGQLQMTMEKEASPVSLNKLRKVEKEWRTQAGKQRITEKGYHD</sequence>
<dbReference type="InterPro" id="IPR006073">
    <property type="entry name" value="GTP-bd"/>
</dbReference>
<dbReference type="Gene3D" id="3.40.50.300">
    <property type="entry name" value="P-loop containing nucleotide triphosphate hydrolases"/>
    <property type="match status" value="1"/>
</dbReference>
<dbReference type="Pfam" id="PF01926">
    <property type="entry name" value="MMR_HSR1"/>
    <property type="match status" value="1"/>
</dbReference>
<keyword evidence="2" id="KW-0342">GTP-binding</keyword>
<dbReference type="EMBL" id="NPHW01004226">
    <property type="protein sequence ID" value="OXV08253.1"/>
    <property type="molecule type" value="Genomic_DNA"/>
</dbReference>
<proteinExistence type="predicted"/>
<dbReference type="PANTHER" id="PTHR45782:SF4">
    <property type="entry name" value="MITOCHONDRIAL RIBOSOME-ASSOCIATED GTPASE 1"/>
    <property type="match status" value="1"/>
</dbReference>
<organism evidence="4 5">
    <name type="scientific">Elaphomyces granulatus</name>
    <dbReference type="NCBI Taxonomy" id="519963"/>
    <lineage>
        <taxon>Eukaryota</taxon>
        <taxon>Fungi</taxon>
        <taxon>Dikarya</taxon>
        <taxon>Ascomycota</taxon>
        <taxon>Pezizomycotina</taxon>
        <taxon>Eurotiomycetes</taxon>
        <taxon>Eurotiomycetidae</taxon>
        <taxon>Eurotiales</taxon>
        <taxon>Elaphomycetaceae</taxon>
        <taxon>Elaphomyces</taxon>
    </lineage>
</organism>
<evidence type="ECO:0000256" key="1">
    <source>
        <dbReference type="ARBA" id="ARBA00022741"/>
    </source>
</evidence>
<dbReference type="Proteomes" id="UP000243515">
    <property type="component" value="Unassembled WGS sequence"/>
</dbReference>
<dbReference type="InterPro" id="IPR023179">
    <property type="entry name" value="GTP-bd_ortho_bundle_sf"/>
</dbReference>
<gene>
    <name evidence="4" type="ORF">Egran_03986</name>
</gene>
<dbReference type="InterPro" id="IPR027417">
    <property type="entry name" value="P-loop_NTPase"/>
</dbReference>
<accession>A0A232LVT1</accession>
<dbReference type="CDD" id="cd01856">
    <property type="entry name" value="YlqF"/>
    <property type="match status" value="1"/>
</dbReference>
<evidence type="ECO:0000256" key="2">
    <source>
        <dbReference type="ARBA" id="ARBA00023134"/>
    </source>
</evidence>
<dbReference type="GO" id="GO:0005525">
    <property type="term" value="F:GTP binding"/>
    <property type="evidence" value="ECO:0007669"/>
    <property type="project" value="UniProtKB-KW"/>
</dbReference>
<reference evidence="4 5" key="1">
    <citation type="journal article" date="2015" name="Environ. Microbiol.">
        <title>Metagenome sequence of Elaphomyces granulatus from sporocarp tissue reveals Ascomycota ectomycorrhizal fingerprints of genome expansion and a Proteobacteria-rich microbiome.</title>
        <authorList>
            <person name="Quandt C.A."/>
            <person name="Kohler A."/>
            <person name="Hesse C.N."/>
            <person name="Sharpton T.J."/>
            <person name="Martin F."/>
            <person name="Spatafora J.W."/>
        </authorList>
    </citation>
    <scope>NUCLEOTIDE SEQUENCE [LARGE SCALE GENOMIC DNA]</scope>
    <source>
        <strain evidence="4 5">OSC145934</strain>
    </source>
</reference>
<dbReference type="AlphaFoldDB" id="A0A232LVT1"/>
<dbReference type="OrthoDB" id="269151at2759"/>
<dbReference type="GO" id="GO:0003924">
    <property type="term" value="F:GTPase activity"/>
    <property type="evidence" value="ECO:0007669"/>
    <property type="project" value="TreeGrafter"/>
</dbReference>
<dbReference type="PANTHER" id="PTHR45782">
    <property type="entry name" value="MITOCHONDRIAL RIBOSOME-ASSOCIATED GTPASE 1"/>
    <property type="match status" value="1"/>
</dbReference>
<keyword evidence="1" id="KW-0547">Nucleotide-binding</keyword>